<dbReference type="Pfam" id="PF13621">
    <property type="entry name" value="Cupin_8"/>
    <property type="match status" value="1"/>
</dbReference>
<feature type="compositionally biased region" description="Polar residues" evidence="1">
    <location>
        <begin position="320"/>
        <end position="345"/>
    </location>
</feature>
<feature type="compositionally biased region" description="Basic residues" evidence="1">
    <location>
        <begin position="236"/>
        <end position="245"/>
    </location>
</feature>
<dbReference type="AlphaFoldDB" id="A0A8S9A1Q1"/>
<dbReference type="Proteomes" id="UP000433876">
    <property type="component" value="Unassembled WGS sequence"/>
</dbReference>
<evidence type="ECO:0000259" key="2">
    <source>
        <dbReference type="PROSITE" id="PS51184"/>
    </source>
</evidence>
<name>A0A8S9A1Q1_SORMA</name>
<feature type="region of interest" description="Disordered" evidence="1">
    <location>
        <begin position="296"/>
        <end position="348"/>
    </location>
</feature>
<feature type="region of interest" description="Disordered" evidence="1">
    <location>
        <begin position="31"/>
        <end position="70"/>
    </location>
</feature>
<dbReference type="InterPro" id="IPR003347">
    <property type="entry name" value="JmjC_dom"/>
</dbReference>
<dbReference type="Gene3D" id="2.60.120.650">
    <property type="entry name" value="Cupin"/>
    <property type="match status" value="1"/>
</dbReference>
<dbReference type="PANTHER" id="PTHR12461">
    <property type="entry name" value="HYPOXIA-INDUCIBLE FACTOR 1 ALPHA INHIBITOR-RELATED"/>
    <property type="match status" value="1"/>
</dbReference>
<feature type="compositionally biased region" description="Low complexity" evidence="1">
    <location>
        <begin position="464"/>
        <end position="486"/>
    </location>
</feature>
<dbReference type="InterPro" id="IPR041667">
    <property type="entry name" value="Cupin_8"/>
</dbReference>
<dbReference type="PANTHER" id="PTHR12461:SF101">
    <property type="entry name" value="TRNA WYBUTOSINE-SYNTHESIZING PROTEIN 4"/>
    <property type="match status" value="1"/>
</dbReference>
<feature type="compositionally biased region" description="Basic and acidic residues" evidence="1">
    <location>
        <begin position="302"/>
        <end position="312"/>
    </location>
</feature>
<proteinExistence type="predicted"/>
<dbReference type="VEuPathDB" id="FungiDB:SMAC_01768"/>
<feature type="region of interest" description="Disordered" evidence="1">
    <location>
        <begin position="464"/>
        <end position="494"/>
    </location>
</feature>
<accession>A0A8S9A1Q1</accession>
<protein>
    <recommendedName>
        <fullName evidence="2">JmjC domain-containing protein</fullName>
    </recommendedName>
</protein>
<evidence type="ECO:0000313" key="4">
    <source>
        <dbReference type="Proteomes" id="UP000433876"/>
    </source>
</evidence>
<sequence>MTTTTPTLKLVDHCLSAARQIIQECAHIIIDDEPDSPSPSSSSSPHYNHNHNASSPKLKPKPKPLPNVDSIGGKRKIRLGGLEGCEEPLVELLCRQASIILQLYESSSSSGSGDTADDVVGQANNGNVRFKPEAEQRQKAITLVKRRLELLTRTAYGKFYAYLYKEVPTCWRQLYTDTAILRFAGLVLLEFDFEDGAGLKEGDEKEEKKKEEKKKEEKKKEEKKKEEKKKEEKKKEEKKKKEKRIKRERVVDEMVKTLDLSLILAGAAGNSRGRKWVDEAFGLLEDVLEDMKAMATAGGGAKKGDGEQEGGRLQKKRRLSPSSITKDGEVNNSWQNTPPFSTNEPFTPPVKNPIPRVSADSLSIEAFQSHLAKPRPDRGPGPAPLIITGLVDHWPALTTHHWNKPAYLLSRTLSGRRLVPVEIGRSYVDEGWGQKIISFGEFLSKYIDASIPFTLPSSNVSPFLSSSSSSLAQPQPQSSPSSNSLPPEKDNPKTNSQIAYLAQHPLFLQLPRLRQDILTPDLCYTAPPSHPTDPSQDQPELDSPQLNAWFGPPGTITPLHTDPYHNLLVQVVGRKYVRLYGPEETGTGRMRPRGKEGGVEMGNTSEVDLGVVEGWDKLQGDGEGREGGEDENEGEAWEEDFKKVPFVDCILEPGDALYIPIGWWHYVRGLSVSFSVSFWWN</sequence>
<reference evidence="3 4" key="1">
    <citation type="submission" date="2017-07" db="EMBL/GenBank/DDBJ databases">
        <title>Genome sequence of the Sordaria macrospora wild type strain R19027.</title>
        <authorList>
            <person name="Nowrousian M."/>
            <person name="Teichert I."/>
            <person name="Kueck U."/>
        </authorList>
    </citation>
    <scope>NUCLEOTIDE SEQUENCE [LARGE SCALE GENOMIC DNA]</scope>
    <source>
        <strain evidence="3 4">R19027</strain>
        <tissue evidence="3">Mycelium</tissue>
    </source>
</reference>
<gene>
    <name evidence="3" type="ORF">SMACR_01768</name>
</gene>
<dbReference type="PROSITE" id="PS51184">
    <property type="entry name" value="JMJC"/>
    <property type="match status" value="1"/>
</dbReference>
<evidence type="ECO:0000256" key="1">
    <source>
        <dbReference type="SAM" id="MobiDB-lite"/>
    </source>
</evidence>
<feature type="domain" description="JmjC" evidence="2">
    <location>
        <begin position="493"/>
        <end position="681"/>
    </location>
</feature>
<dbReference type="SMART" id="SM00558">
    <property type="entry name" value="JmjC"/>
    <property type="match status" value="1"/>
</dbReference>
<dbReference type="SUPFAM" id="SSF51197">
    <property type="entry name" value="Clavaminate synthase-like"/>
    <property type="match status" value="1"/>
</dbReference>
<dbReference type="VEuPathDB" id="FungiDB:SMAC_01769"/>
<feature type="compositionally biased region" description="Low complexity" evidence="1">
    <location>
        <begin position="38"/>
        <end position="57"/>
    </location>
</feature>
<evidence type="ECO:0000313" key="3">
    <source>
        <dbReference type="EMBL" id="KAA8635829.1"/>
    </source>
</evidence>
<feature type="region of interest" description="Disordered" evidence="1">
    <location>
        <begin position="202"/>
        <end position="245"/>
    </location>
</feature>
<organism evidence="3 4">
    <name type="scientific">Sordaria macrospora</name>
    <dbReference type="NCBI Taxonomy" id="5147"/>
    <lineage>
        <taxon>Eukaryota</taxon>
        <taxon>Fungi</taxon>
        <taxon>Dikarya</taxon>
        <taxon>Ascomycota</taxon>
        <taxon>Pezizomycotina</taxon>
        <taxon>Sordariomycetes</taxon>
        <taxon>Sordariomycetidae</taxon>
        <taxon>Sordariales</taxon>
        <taxon>Sordariaceae</taxon>
        <taxon>Sordaria</taxon>
    </lineage>
</organism>
<comment type="caution">
    <text evidence="3">The sequence shown here is derived from an EMBL/GenBank/DDBJ whole genome shotgun (WGS) entry which is preliminary data.</text>
</comment>
<dbReference type="EMBL" id="NMPR01000008">
    <property type="protein sequence ID" value="KAA8635829.1"/>
    <property type="molecule type" value="Genomic_DNA"/>
</dbReference>
<feature type="compositionally biased region" description="Basic and acidic residues" evidence="1">
    <location>
        <begin position="202"/>
        <end position="235"/>
    </location>
</feature>